<dbReference type="Proteomes" id="UP000240957">
    <property type="component" value="Unassembled WGS sequence"/>
</dbReference>
<accession>A0A371YJD6</accession>
<dbReference type="EMBL" id="PYIX02000077">
    <property type="protein sequence ID" value="RFC81575.1"/>
    <property type="molecule type" value="Genomic_DNA"/>
</dbReference>
<evidence type="ECO:0000313" key="2">
    <source>
        <dbReference type="Proteomes" id="UP000240957"/>
    </source>
</evidence>
<protein>
    <submittedName>
        <fullName evidence="1">Uncharacterized protein</fullName>
    </submittedName>
</protein>
<organism evidence="1 2">
    <name type="scientific">Acinetobacter sichuanensis</name>
    <dbReference type="NCBI Taxonomy" id="2136183"/>
    <lineage>
        <taxon>Bacteria</taxon>
        <taxon>Pseudomonadati</taxon>
        <taxon>Pseudomonadota</taxon>
        <taxon>Gammaproteobacteria</taxon>
        <taxon>Moraxellales</taxon>
        <taxon>Moraxellaceae</taxon>
        <taxon>Acinetobacter</taxon>
    </lineage>
</organism>
<name>A0A371YJD6_9GAMM</name>
<proteinExistence type="predicted"/>
<comment type="caution">
    <text evidence="1">The sequence shown here is derived from an EMBL/GenBank/DDBJ whole genome shotgun (WGS) entry which is preliminary data.</text>
</comment>
<evidence type="ECO:0000313" key="1">
    <source>
        <dbReference type="EMBL" id="RFC81575.1"/>
    </source>
</evidence>
<gene>
    <name evidence="1" type="ORF">C9E89_021105</name>
</gene>
<reference evidence="1 2" key="1">
    <citation type="submission" date="2018-08" db="EMBL/GenBank/DDBJ databases">
        <title>The draft genome of Acinetobacter sichuanensis strain WCHAc060041.</title>
        <authorList>
            <person name="Qin J."/>
            <person name="Feng Y."/>
            <person name="Zong Z."/>
        </authorList>
    </citation>
    <scope>NUCLEOTIDE SEQUENCE [LARGE SCALE GENOMIC DNA]</scope>
    <source>
        <strain evidence="1 2">WCHAc060041</strain>
    </source>
</reference>
<dbReference type="AlphaFoldDB" id="A0A371YJD6"/>
<dbReference type="OrthoDB" id="6665511at2"/>
<sequence length="459" mass="54099">MSEMMPIIHYLTVQVCKRVFIEPNYGVMRSNDPLVIDPDLSMQPLCLLGISVNDFPLNYTEYYEKNDSSCSLSKFLKTFWSRYYKTNGPNIPLVFGIPDILVIDHRVKDIINQSFYSWLDSNNIQYEFSDSKNKKAIANFRQHQHYPYIECYSEIDVLDTYKTKNEEYALPLSVLNTMTNYLDSVFLLSKHRKTLIAYTSRPIKHPTFTECCPNDLRLFDITPLESKADRTLQDAYWVSSDLENGNYGYLRNRQVKEDIDCTREDKKAFLALIKSLPVTQWMDIFTSNQIELLNQLKKQRYKDTIDIDQINYADMCFKLGLSRDSQYTVLALETSKLKRSEMIELWDQYSHGGDVKYSCEIMLPDWYSSRNDKIYRYFYLSMWNSSIIFISESGSPATKCFDQDECINYMSKNQFKIHNLSNIVDIRHFDELLLNNRQYLLNIVKEMDAFELLKDLNTV</sequence>